<protein>
    <submittedName>
        <fullName evidence="9">RNA polymerase sigma factor</fullName>
    </submittedName>
</protein>
<sequence>MLQTSNGTMNQSQVENKRSMLTPEQSAELKKWLIAVALKRDKQAFAFLFKSFAPKIKSFGYKQFNSEALASDLLQETMSLVWRKAHLYNADKGAVTTWVYTIMRNLSFDMLRKMQTSKEDCLSDDIWPIVDAHAADSDTEAFSDHLLKQQLAKYADALPEAQKQVVHGMYFNELTQEELAHQLNIPLGTVKSRLRLALGKLKQQMEKNS</sequence>
<dbReference type="InterPro" id="IPR007630">
    <property type="entry name" value="RNA_pol_sigma70_r4"/>
</dbReference>
<keyword evidence="3" id="KW-0731">Sigma factor</keyword>
<feature type="compositionally biased region" description="Polar residues" evidence="6">
    <location>
        <begin position="1"/>
        <end position="14"/>
    </location>
</feature>
<evidence type="ECO:0000256" key="3">
    <source>
        <dbReference type="ARBA" id="ARBA00023082"/>
    </source>
</evidence>
<dbReference type="OrthoDB" id="9784272at2"/>
<name>W7QKB9_9ALTE</name>
<evidence type="ECO:0000259" key="8">
    <source>
        <dbReference type="Pfam" id="PF04545"/>
    </source>
</evidence>
<dbReference type="InterPro" id="IPR007627">
    <property type="entry name" value="RNA_pol_sigma70_r2"/>
</dbReference>
<evidence type="ECO:0000256" key="6">
    <source>
        <dbReference type="SAM" id="MobiDB-lite"/>
    </source>
</evidence>
<dbReference type="SUPFAM" id="SSF88946">
    <property type="entry name" value="Sigma2 domain of RNA polymerase sigma factors"/>
    <property type="match status" value="1"/>
</dbReference>
<keyword evidence="4" id="KW-0238">DNA-binding</keyword>
<feature type="domain" description="RNA polymerase sigma-70 region 2" evidence="7">
    <location>
        <begin position="48"/>
        <end position="113"/>
    </location>
</feature>
<comment type="caution">
    <text evidence="9">The sequence shown here is derived from an EMBL/GenBank/DDBJ whole genome shotgun (WGS) entry which is preliminary data.</text>
</comment>
<dbReference type="Pfam" id="PF04545">
    <property type="entry name" value="Sigma70_r4"/>
    <property type="match status" value="1"/>
</dbReference>
<keyword evidence="2" id="KW-0805">Transcription regulation</keyword>
<accession>W7QKB9</accession>
<dbReference type="STRING" id="1328313.DS2_12714"/>
<evidence type="ECO:0000313" key="9">
    <source>
        <dbReference type="EMBL" id="EWH09397.1"/>
    </source>
</evidence>
<dbReference type="Pfam" id="PF04542">
    <property type="entry name" value="Sigma70_r2"/>
    <property type="match status" value="1"/>
</dbReference>
<dbReference type="InterPro" id="IPR014284">
    <property type="entry name" value="RNA_pol_sigma-70_dom"/>
</dbReference>
<keyword evidence="5" id="KW-0804">Transcription</keyword>
<evidence type="ECO:0000259" key="7">
    <source>
        <dbReference type="Pfam" id="PF04542"/>
    </source>
</evidence>
<dbReference type="PANTHER" id="PTHR43133:SF62">
    <property type="entry name" value="RNA POLYMERASE SIGMA FACTOR SIGZ"/>
    <property type="match status" value="1"/>
</dbReference>
<evidence type="ECO:0000313" key="10">
    <source>
        <dbReference type="Proteomes" id="UP000019276"/>
    </source>
</evidence>
<dbReference type="CDD" id="cd06171">
    <property type="entry name" value="Sigma70_r4"/>
    <property type="match status" value="1"/>
</dbReference>
<dbReference type="eggNOG" id="COG1595">
    <property type="taxonomic scope" value="Bacteria"/>
</dbReference>
<evidence type="ECO:0000256" key="1">
    <source>
        <dbReference type="ARBA" id="ARBA00010641"/>
    </source>
</evidence>
<dbReference type="AlphaFoldDB" id="W7QKB9"/>
<dbReference type="NCBIfam" id="TIGR02937">
    <property type="entry name" value="sigma70-ECF"/>
    <property type="match status" value="1"/>
</dbReference>
<dbReference type="GO" id="GO:0016987">
    <property type="term" value="F:sigma factor activity"/>
    <property type="evidence" value="ECO:0007669"/>
    <property type="project" value="UniProtKB-KW"/>
</dbReference>
<dbReference type="RefSeq" id="WP_035015197.1">
    <property type="nucleotide sequence ID" value="NZ_ARZY01000024.1"/>
</dbReference>
<dbReference type="EMBL" id="ARZY01000024">
    <property type="protein sequence ID" value="EWH09397.1"/>
    <property type="molecule type" value="Genomic_DNA"/>
</dbReference>
<dbReference type="GO" id="GO:0006352">
    <property type="term" value="P:DNA-templated transcription initiation"/>
    <property type="evidence" value="ECO:0007669"/>
    <property type="project" value="InterPro"/>
</dbReference>
<dbReference type="Proteomes" id="UP000019276">
    <property type="component" value="Unassembled WGS sequence"/>
</dbReference>
<feature type="region of interest" description="Disordered" evidence="6">
    <location>
        <begin position="1"/>
        <end position="22"/>
    </location>
</feature>
<evidence type="ECO:0000256" key="2">
    <source>
        <dbReference type="ARBA" id="ARBA00023015"/>
    </source>
</evidence>
<dbReference type="PATRIC" id="fig|1328313.3.peg.2594"/>
<dbReference type="Gene3D" id="1.10.10.10">
    <property type="entry name" value="Winged helix-like DNA-binding domain superfamily/Winged helix DNA-binding domain"/>
    <property type="match status" value="1"/>
</dbReference>
<dbReference type="InterPro" id="IPR039425">
    <property type="entry name" value="RNA_pol_sigma-70-like"/>
</dbReference>
<dbReference type="SUPFAM" id="SSF88659">
    <property type="entry name" value="Sigma3 and sigma4 domains of RNA polymerase sigma factors"/>
    <property type="match status" value="1"/>
</dbReference>
<proteinExistence type="inferred from homology"/>
<evidence type="ECO:0000256" key="5">
    <source>
        <dbReference type="ARBA" id="ARBA00023163"/>
    </source>
</evidence>
<reference evidence="9 10" key="1">
    <citation type="journal article" date="2014" name="Genome Announc.">
        <title>Draft Genome Sequence of the Agar-Degrading Bacterium Catenovulum sp. Strain DS-2, Isolated from Intestines of Haliotis diversicolor.</title>
        <authorList>
            <person name="Shan D."/>
            <person name="Li X."/>
            <person name="Gu Z."/>
            <person name="Wei G."/>
            <person name="Gao Z."/>
            <person name="Shao Z."/>
        </authorList>
    </citation>
    <scope>NUCLEOTIDE SEQUENCE [LARGE SCALE GENOMIC DNA]</scope>
    <source>
        <strain evidence="9 10">DS-2</strain>
    </source>
</reference>
<dbReference type="InterPro" id="IPR013325">
    <property type="entry name" value="RNA_pol_sigma_r2"/>
</dbReference>
<gene>
    <name evidence="9" type="ORF">DS2_12714</name>
</gene>
<comment type="similarity">
    <text evidence="1">Belongs to the sigma-70 factor family. ECF subfamily.</text>
</comment>
<organism evidence="9 10">
    <name type="scientific">Catenovulum agarivorans DS-2</name>
    <dbReference type="NCBI Taxonomy" id="1328313"/>
    <lineage>
        <taxon>Bacteria</taxon>
        <taxon>Pseudomonadati</taxon>
        <taxon>Pseudomonadota</taxon>
        <taxon>Gammaproteobacteria</taxon>
        <taxon>Alteromonadales</taxon>
        <taxon>Alteromonadaceae</taxon>
        <taxon>Catenovulum</taxon>
    </lineage>
</organism>
<dbReference type="InterPro" id="IPR036388">
    <property type="entry name" value="WH-like_DNA-bd_sf"/>
</dbReference>
<dbReference type="GO" id="GO:0003677">
    <property type="term" value="F:DNA binding"/>
    <property type="evidence" value="ECO:0007669"/>
    <property type="project" value="UniProtKB-KW"/>
</dbReference>
<keyword evidence="10" id="KW-1185">Reference proteome</keyword>
<dbReference type="Gene3D" id="1.10.1740.10">
    <property type="match status" value="1"/>
</dbReference>
<dbReference type="PANTHER" id="PTHR43133">
    <property type="entry name" value="RNA POLYMERASE ECF-TYPE SIGMA FACTO"/>
    <property type="match status" value="1"/>
</dbReference>
<dbReference type="InterPro" id="IPR013324">
    <property type="entry name" value="RNA_pol_sigma_r3/r4-like"/>
</dbReference>
<evidence type="ECO:0000256" key="4">
    <source>
        <dbReference type="ARBA" id="ARBA00023125"/>
    </source>
</evidence>
<feature type="domain" description="RNA polymerase sigma-70 region 4" evidence="8">
    <location>
        <begin position="156"/>
        <end position="203"/>
    </location>
</feature>